<dbReference type="EMBL" id="AM889285">
    <property type="protein sequence ID" value="CAP55254.1"/>
    <property type="molecule type" value="Genomic_DNA"/>
</dbReference>
<sequence length="172" mass="19183">MNHSSFQNDTVRQSHMSQGGPELVLVFFSSHNQKSWEKLVSRPQQDILETQPTGITAFNRSNGQKILARQMTLPDIVIDHLGVGNRCKMTFFYDLVPPVTDIVELLKELGLSLSEARLVQTMGETGSLKESALKLGISYENSRSSLKTVFSKLNIKNQHELAAIVTRLSLIA</sequence>
<evidence type="ECO:0008006" key="3">
    <source>
        <dbReference type="Google" id="ProtNLM"/>
    </source>
</evidence>
<dbReference type="Proteomes" id="UP000001176">
    <property type="component" value="Chromosome"/>
</dbReference>
<reference evidence="1 2" key="1">
    <citation type="journal article" date="2009" name="BMC Genomics">
        <title>Complete genome sequence of the sugarcane nitrogen-fixing endophyte Gluconacetobacter diazotrophicus Pal5.</title>
        <authorList>
            <person name="Bertalan M."/>
            <person name="Albano R."/>
            <person name="Padua V."/>
            <person name="Rouws L."/>
            <person name="Rojas C."/>
            <person name="Hemerly A."/>
            <person name="Teixeira K."/>
            <person name="Schwab S."/>
            <person name="Araujo J."/>
            <person name="Oliveira A."/>
            <person name="Franca L."/>
            <person name="Magalhaes V."/>
            <person name="Alqueres S."/>
            <person name="Cardoso A."/>
            <person name="Almeida W."/>
            <person name="Loureiro M.M."/>
            <person name="Nogueira E."/>
            <person name="Cidade D."/>
            <person name="Oliveira D."/>
            <person name="Simao T."/>
            <person name="Macedo J."/>
            <person name="Valadao A."/>
            <person name="Dreschsel M."/>
            <person name="Freitas F."/>
            <person name="Vidal M."/>
            <person name="Guedes H."/>
            <person name="Rodrigues E."/>
            <person name="Meneses C."/>
            <person name="Brioso P."/>
            <person name="Pozzer L."/>
            <person name="Figueiredo D."/>
            <person name="Montano H."/>
            <person name="Junior J."/>
            <person name="Filho G."/>
            <person name="Flores V."/>
            <person name="Ferreira B."/>
            <person name="Branco A."/>
            <person name="Gonzalez P."/>
            <person name="Guillobel H."/>
            <person name="Lemos M."/>
            <person name="Seibel L."/>
            <person name="Macedo J."/>
            <person name="Alves-Ferreira M."/>
            <person name="Sachetto-Martins G."/>
            <person name="Coelho A."/>
            <person name="Santos E."/>
            <person name="Amaral G."/>
            <person name="Neves A."/>
            <person name="Pacheco A.B."/>
            <person name="Carvalho D."/>
            <person name="Lery L."/>
            <person name="Bisch P."/>
            <person name="Rossle S.C."/>
            <person name="Urmenyi T."/>
            <person name="Kruger W.V."/>
            <person name="Martins O."/>
            <person name="Baldani J.I."/>
            <person name="Ferreira P.C."/>
        </authorList>
    </citation>
    <scope>NUCLEOTIDE SEQUENCE [LARGE SCALE GENOMIC DNA]</scope>
    <source>
        <strain evidence="2">ATCC 49037 / DSM 5601 / CCUG 37298 / CIP 103539 / LMG 7603 / PAl5</strain>
    </source>
</reference>
<proteinExistence type="predicted"/>
<dbReference type="KEGG" id="gdi:GDI1311"/>
<dbReference type="InterPro" id="IPR036388">
    <property type="entry name" value="WH-like_DNA-bd_sf"/>
</dbReference>
<dbReference type="Gene3D" id="1.10.10.10">
    <property type="entry name" value="Winged helix-like DNA-binding domain superfamily/Winged helix DNA-binding domain"/>
    <property type="match status" value="1"/>
</dbReference>
<accession>A9HEM5</accession>
<dbReference type="GO" id="GO:0003677">
    <property type="term" value="F:DNA binding"/>
    <property type="evidence" value="ECO:0007669"/>
    <property type="project" value="InterPro"/>
</dbReference>
<dbReference type="AlphaFoldDB" id="A9HEM5"/>
<dbReference type="GO" id="GO:0006355">
    <property type="term" value="P:regulation of DNA-templated transcription"/>
    <property type="evidence" value="ECO:0007669"/>
    <property type="project" value="InterPro"/>
</dbReference>
<dbReference type="SUPFAM" id="SSF46894">
    <property type="entry name" value="C-terminal effector domain of the bipartite response regulators"/>
    <property type="match status" value="1"/>
</dbReference>
<evidence type="ECO:0000313" key="1">
    <source>
        <dbReference type="EMBL" id="CAP55254.1"/>
    </source>
</evidence>
<evidence type="ECO:0000313" key="2">
    <source>
        <dbReference type="Proteomes" id="UP000001176"/>
    </source>
</evidence>
<gene>
    <name evidence="1" type="ordered locus">GDI1311</name>
</gene>
<dbReference type="InterPro" id="IPR016032">
    <property type="entry name" value="Sig_transdc_resp-reg_C-effctor"/>
</dbReference>
<organism evidence="1 2">
    <name type="scientific">Gluconacetobacter diazotrophicus (strain ATCC 49037 / DSM 5601 / CCUG 37298 / CIP 103539 / LMG 7603 / PAl5)</name>
    <dbReference type="NCBI Taxonomy" id="272568"/>
    <lineage>
        <taxon>Bacteria</taxon>
        <taxon>Pseudomonadati</taxon>
        <taxon>Pseudomonadota</taxon>
        <taxon>Alphaproteobacteria</taxon>
        <taxon>Acetobacterales</taxon>
        <taxon>Acetobacteraceae</taxon>
        <taxon>Gluconacetobacter</taxon>
    </lineage>
</organism>
<name>A9HEM5_GLUDA</name>
<keyword evidence="2" id="KW-1185">Reference proteome</keyword>
<protein>
    <recommendedName>
        <fullName evidence="3">Transcriptional regulator, LuxR family</fullName>
    </recommendedName>
</protein>